<accession>A0ACB8RFI0</accession>
<evidence type="ECO:0000313" key="1">
    <source>
        <dbReference type="EMBL" id="KAI0042926.1"/>
    </source>
</evidence>
<proteinExistence type="predicted"/>
<sequence length="883" mass="94454">MTPRARSLSDPPRPPDHLNDPRPGHPPTAATQSSDATATNDVAGASSHTEPAEEAMDVEPDGANVPFVWDLERECLRHLTCPCDDMYMRHVRDGIASGREDVEAALEQGRMRQAARDRDARETLRADLRRIREERDNARELNITLREQLADAELRLLAAERRVAELAAPPAPPAPSAPPPLTDIRRQLQELRDMVAAQPPPSPHPARDAPSTSTAPRANPPAPAFPAPANSTSNSRTSGNSASRQPAQRPLARSPTDSARGAVSTAPPARTAPAASTSRRTGPPPTASPPLETPAKRTFDWSGSSDGRDSEDERKAAAKQARRDYNNALKRQKREHMRERRATEHQAAWGEPAQAWGTPAPAPPPQPIPASTQELMANAELLHQGVLQVAGHSAPWSNPFAAPPPAYNTNPPPPPLPTYDPVTGYLQRDGIQGAIELLDALFERALTSWHSTEDLRDMVRRVNSTPRAERTNLHRHLMGRWSQEYARLAKAPPGTATKGRGQGETSGAHPTANAAPSGSIGRGEGGARSTANAAPRSTASTRSISNDAPAHAGSARPAAAATTGTRSTRTTTSAASTRVNAQPAPSTSSVAAPPSYADATGAEAPPANATQRPRPHLRTPLPSDSERTWLAFWEANPTQVPSGVEPRGETPSLFYVRAFLYLRRLAPVGGSDHGRAARYRFVQRAIELLSIPRLSERIAQGLGTPFHTGVPATGEHHYTGDARNITYEEIVTHLISSGVSRFQVRQMEAYAHCRRNRSYERGAFDQSEWPAHPTMEEMDGMYGPFVDPPANAPASTPSTSTGASAPLPAGGTAPVTVPASPTSASTPVEHAASPMDIHNEPATPSPGSPVSVEHTPGDPASPILHVEHMEEDEAQSPVPSVLY</sequence>
<organism evidence="1 2">
    <name type="scientific">Auriscalpium vulgare</name>
    <dbReference type="NCBI Taxonomy" id="40419"/>
    <lineage>
        <taxon>Eukaryota</taxon>
        <taxon>Fungi</taxon>
        <taxon>Dikarya</taxon>
        <taxon>Basidiomycota</taxon>
        <taxon>Agaricomycotina</taxon>
        <taxon>Agaricomycetes</taxon>
        <taxon>Russulales</taxon>
        <taxon>Auriscalpiaceae</taxon>
        <taxon>Auriscalpium</taxon>
    </lineage>
</organism>
<dbReference type="EMBL" id="MU276040">
    <property type="protein sequence ID" value="KAI0042926.1"/>
    <property type="molecule type" value="Genomic_DNA"/>
</dbReference>
<comment type="caution">
    <text evidence="1">The sequence shown here is derived from an EMBL/GenBank/DDBJ whole genome shotgun (WGS) entry which is preliminary data.</text>
</comment>
<dbReference type="Proteomes" id="UP000814033">
    <property type="component" value="Unassembled WGS sequence"/>
</dbReference>
<reference evidence="1" key="1">
    <citation type="submission" date="2021-02" db="EMBL/GenBank/DDBJ databases">
        <authorList>
            <consortium name="DOE Joint Genome Institute"/>
            <person name="Ahrendt S."/>
            <person name="Looney B.P."/>
            <person name="Miyauchi S."/>
            <person name="Morin E."/>
            <person name="Drula E."/>
            <person name="Courty P.E."/>
            <person name="Chicoki N."/>
            <person name="Fauchery L."/>
            <person name="Kohler A."/>
            <person name="Kuo A."/>
            <person name="Labutti K."/>
            <person name="Pangilinan J."/>
            <person name="Lipzen A."/>
            <person name="Riley R."/>
            <person name="Andreopoulos W."/>
            <person name="He G."/>
            <person name="Johnson J."/>
            <person name="Barry K.W."/>
            <person name="Grigoriev I.V."/>
            <person name="Nagy L."/>
            <person name="Hibbett D."/>
            <person name="Henrissat B."/>
            <person name="Matheny P.B."/>
            <person name="Labbe J."/>
            <person name="Martin F."/>
        </authorList>
    </citation>
    <scope>NUCLEOTIDE SEQUENCE</scope>
    <source>
        <strain evidence="1">FP105234-sp</strain>
    </source>
</reference>
<evidence type="ECO:0000313" key="2">
    <source>
        <dbReference type="Proteomes" id="UP000814033"/>
    </source>
</evidence>
<name>A0ACB8RFI0_9AGAM</name>
<gene>
    <name evidence="1" type="ORF">FA95DRAFT_1575418</name>
</gene>
<protein>
    <submittedName>
        <fullName evidence="1">Uncharacterized protein</fullName>
    </submittedName>
</protein>
<reference evidence="1" key="2">
    <citation type="journal article" date="2022" name="New Phytol.">
        <title>Evolutionary transition to the ectomycorrhizal habit in the genomes of a hyperdiverse lineage of mushroom-forming fungi.</title>
        <authorList>
            <person name="Looney B."/>
            <person name="Miyauchi S."/>
            <person name="Morin E."/>
            <person name="Drula E."/>
            <person name="Courty P.E."/>
            <person name="Kohler A."/>
            <person name="Kuo A."/>
            <person name="LaButti K."/>
            <person name="Pangilinan J."/>
            <person name="Lipzen A."/>
            <person name="Riley R."/>
            <person name="Andreopoulos W."/>
            <person name="He G."/>
            <person name="Johnson J."/>
            <person name="Nolan M."/>
            <person name="Tritt A."/>
            <person name="Barry K.W."/>
            <person name="Grigoriev I.V."/>
            <person name="Nagy L.G."/>
            <person name="Hibbett D."/>
            <person name="Henrissat B."/>
            <person name="Matheny P.B."/>
            <person name="Labbe J."/>
            <person name="Martin F.M."/>
        </authorList>
    </citation>
    <scope>NUCLEOTIDE SEQUENCE</scope>
    <source>
        <strain evidence="1">FP105234-sp</strain>
    </source>
</reference>
<keyword evidence="2" id="KW-1185">Reference proteome</keyword>